<dbReference type="SMART" id="SM00743">
    <property type="entry name" value="Agenet"/>
    <property type="match status" value="3"/>
</dbReference>
<feature type="compositionally biased region" description="Gly residues" evidence="2">
    <location>
        <begin position="1242"/>
        <end position="1254"/>
    </location>
</feature>
<feature type="compositionally biased region" description="Polar residues" evidence="2">
    <location>
        <begin position="1343"/>
        <end position="1354"/>
    </location>
</feature>
<feature type="compositionally biased region" description="Polar residues" evidence="2">
    <location>
        <begin position="3363"/>
        <end position="3384"/>
    </location>
</feature>
<feature type="compositionally biased region" description="Basic and acidic residues" evidence="2">
    <location>
        <begin position="3386"/>
        <end position="3401"/>
    </location>
</feature>
<feature type="compositionally biased region" description="Basic and acidic residues" evidence="2">
    <location>
        <begin position="2898"/>
        <end position="2920"/>
    </location>
</feature>
<feature type="compositionally biased region" description="Basic and acidic residues" evidence="2">
    <location>
        <begin position="1068"/>
        <end position="1086"/>
    </location>
</feature>
<dbReference type="PROSITE" id="PS50304">
    <property type="entry name" value="TUDOR"/>
    <property type="match status" value="12"/>
</dbReference>
<reference evidence="4 5" key="1">
    <citation type="submission" date="2024-11" db="EMBL/GenBank/DDBJ databases">
        <title>Chromosome-level genome assembly of the freshwater bivalve Anodonta woodiana.</title>
        <authorList>
            <person name="Chen X."/>
        </authorList>
    </citation>
    <scope>NUCLEOTIDE SEQUENCE [LARGE SCALE GENOMIC DNA]</scope>
    <source>
        <strain evidence="4">MN2024</strain>
        <tissue evidence="4">Gills</tissue>
    </source>
</reference>
<feature type="domain" description="Tudor" evidence="3">
    <location>
        <begin position="2728"/>
        <end position="2786"/>
    </location>
</feature>
<feature type="domain" description="Tudor" evidence="3">
    <location>
        <begin position="670"/>
        <end position="727"/>
    </location>
</feature>
<organism evidence="4 5">
    <name type="scientific">Sinanodonta woodiana</name>
    <name type="common">Chinese pond mussel</name>
    <name type="synonym">Anodonta woodiana</name>
    <dbReference type="NCBI Taxonomy" id="1069815"/>
    <lineage>
        <taxon>Eukaryota</taxon>
        <taxon>Metazoa</taxon>
        <taxon>Spiralia</taxon>
        <taxon>Lophotrochozoa</taxon>
        <taxon>Mollusca</taxon>
        <taxon>Bivalvia</taxon>
        <taxon>Autobranchia</taxon>
        <taxon>Heteroconchia</taxon>
        <taxon>Palaeoheterodonta</taxon>
        <taxon>Unionida</taxon>
        <taxon>Unionoidea</taxon>
        <taxon>Unionidae</taxon>
        <taxon>Unioninae</taxon>
        <taxon>Sinanodonta</taxon>
    </lineage>
</organism>
<dbReference type="PANTHER" id="PTHR22948">
    <property type="entry name" value="TUDOR DOMAIN CONTAINING PROTEIN"/>
    <property type="match status" value="1"/>
</dbReference>
<feature type="domain" description="Tudor" evidence="3">
    <location>
        <begin position="59"/>
        <end position="117"/>
    </location>
</feature>
<keyword evidence="5" id="KW-1185">Reference proteome</keyword>
<dbReference type="EMBL" id="JBJQND010000008">
    <property type="protein sequence ID" value="KAL3869617.1"/>
    <property type="molecule type" value="Genomic_DNA"/>
</dbReference>
<feature type="compositionally biased region" description="Gly residues" evidence="2">
    <location>
        <begin position="1264"/>
        <end position="1278"/>
    </location>
</feature>
<feature type="domain" description="Tudor" evidence="3">
    <location>
        <begin position="878"/>
        <end position="937"/>
    </location>
</feature>
<feature type="region of interest" description="Disordered" evidence="2">
    <location>
        <begin position="1302"/>
        <end position="1363"/>
    </location>
</feature>
<feature type="compositionally biased region" description="Basic and acidic residues" evidence="2">
    <location>
        <begin position="3046"/>
        <end position="3158"/>
    </location>
</feature>
<feature type="domain" description="Tudor" evidence="3">
    <location>
        <begin position="1861"/>
        <end position="1919"/>
    </location>
</feature>
<dbReference type="PANTHER" id="PTHR22948:SF29">
    <property type="entry name" value="FI02030P-RELATED"/>
    <property type="match status" value="1"/>
</dbReference>
<dbReference type="Gene3D" id="2.30.30.140">
    <property type="match status" value="12"/>
</dbReference>
<feature type="compositionally biased region" description="Gly residues" evidence="2">
    <location>
        <begin position="1036"/>
        <end position="1048"/>
    </location>
</feature>
<feature type="region of interest" description="Disordered" evidence="2">
    <location>
        <begin position="2894"/>
        <end position="2921"/>
    </location>
</feature>
<dbReference type="SUPFAM" id="SSF63748">
    <property type="entry name" value="Tudor/PWWP/MBT"/>
    <property type="match status" value="12"/>
</dbReference>
<feature type="region of interest" description="Disordered" evidence="2">
    <location>
        <begin position="3226"/>
        <end position="3257"/>
    </location>
</feature>
<name>A0ABD3WA27_SINWO</name>
<feature type="region of interest" description="Disordered" evidence="2">
    <location>
        <begin position="3046"/>
        <end position="3161"/>
    </location>
</feature>
<feature type="domain" description="Tudor" evidence="3">
    <location>
        <begin position="2310"/>
        <end position="2369"/>
    </location>
</feature>
<evidence type="ECO:0000313" key="5">
    <source>
        <dbReference type="Proteomes" id="UP001634394"/>
    </source>
</evidence>
<feature type="domain" description="Tudor" evidence="3">
    <location>
        <begin position="447"/>
        <end position="504"/>
    </location>
</feature>
<feature type="region of interest" description="Disordered" evidence="2">
    <location>
        <begin position="3300"/>
        <end position="3328"/>
    </location>
</feature>
<dbReference type="InterPro" id="IPR014002">
    <property type="entry name" value="Agenet_dom_plant"/>
</dbReference>
<feature type="compositionally biased region" description="Low complexity" evidence="2">
    <location>
        <begin position="1132"/>
        <end position="1150"/>
    </location>
</feature>
<feature type="region of interest" description="Disordered" evidence="2">
    <location>
        <begin position="790"/>
        <end position="822"/>
    </location>
</feature>
<evidence type="ECO:0000256" key="1">
    <source>
        <dbReference type="SAM" id="Coils"/>
    </source>
</evidence>
<dbReference type="SMART" id="SM00333">
    <property type="entry name" value="TUDOR"/>
    <property type="match status" value="12"/>
</dbReference>
<dbReference type="Gene3D" id="2.40.50.90">
    <property type="match status" value="11"/>
</dbReference>
<feature type="coiled-coil region" evidence="1">
    <location>
        <begin position="2026"/>
        <end position="2053"/>
    </location>
</feature>
<keyword evidence="1" id="KW-0175">Coiled coil</keyword>
<proteinExistence type="predicted"/>
<feature type="region of interest" description="Disordered" evidence="2">
    <location>
        <begin position="1030"/>
        <end position="1278"/>
    </location>
</feature>
<feature type="domain" description="Tudor" evidence="3">
    <location>
        <begin position="256"/>
        <end position="314"/>
    </location>
</feature>
<feature type="compositionally biased region" description="Polar residues" evidence="2">
    <location>
        <begin position="1096"/>
        <end position="1113"/>
    </location>
</feature>
<feature type="domain" description="Tudor" evidence="3">
    <location>
        <begin position="2528"/>
        <end position="2586"/>
    </location>
</feature>
<sequence>MPEFTVNQDVTAFVTHVEFSECCCNVYAQIGNATPIADSLADSIEEYISNSELDMPTQQWKEGDICLAKFHEDDVWYRARIRRKSGLLLTVFFIDYGNSDTVNVDCARKIPETLLTTPPLATTCIVSGCIPSGTAWTDAEAEKHRKTLENNEFKAKIISVNKSGKETALTIQLYQTDTGLPIFYSTHSQEANLENTGVALQNLEIGKAYKVFISHVESASMFWVQLTENERELIGLMSDIAACFADDSPSSGDIVDPQPGQICAMCYSEDGSFYRGMVKNVTNGSCNVIFIDYGNSETKPSDGLFTLPQPLCKLPAQAIQCSYHGSIDPSLAVHKLNELAAGESVIMKVVSKANHVYSVQIPSIETSLMISLPTESDANDAGSKSDGKVWLSYSPFYLQVGSVNDVCISCVDHPGCFFIQIIGNGPKLDELMQSLDAVTGNSPLISNCYIGLPCLAKFSDGVWYRAEVVSVDEENVQVGAVDFGFIEEFSPSQLRVIADKFKKLPAQSVHCTIDLSRTDESCWSRKDCEILTALTDKSALVAKVVAKKGTLYQLDLYETGKEDRYLNVEFSPLSSCQSNQELTNTSSPVTNQVKSSHQALSPVKEEMPHIPTLELHTGLQVEVCVTAVQFPYLFGQITSTPVEQVAKLQLDLNTFYEKNKVKLLPQNGKPVVPGTFCCAQYIDSGWYRAMVTRLQGAEIEVTFVDFGDIAVKSPQSLYILKYEFCKLAQQCIKCKIKNLPSNMTQRKMEDILVTQRLDVKLLTREDTVYPEFVVELPHTQVNRKVLDKLYEGQTQSPPRDAGRSKRSFGRQSSERDVEGYTHQEVRIGTTENVMVTHINDPGHFHCVLDGMSPCLDLTMDQLHEHYSKLQAGQEALSNPILGTPCVAQYSADLGWYRAKITGLLSNGLAEVMFVDYGNNECMSKDLLKAIKPEFMNLPAQAILCGLADVSTSQGFWSPEHIAQFEDLVLEQSFQATFKSHVARDQNQPYIVNLVNKKGEEISKIFGRSTDSLCVDAASSKQTFSTNNDTIQVNREGGFGQDGGRGTRGVFGQNRNDVGDGFGQSGKFNQDHKEGPFKRRHDGDEKGGFGAAGLGKHSNQSRTGDAWTASNNGNGRERSGITKGGTGHKGSSDDSSSDSSGFGSGRRQFGQRSDRDSGARGFGNKIQHSRGGDSRQSGFRNDRYGGKSDDGESNTGDGGEFRRGRFGGEKGGSFGGERGSFRGDKRGGRSSRGGYGDNRESGRGFGESRGGGRGGFSDRSERGFGGKSGGGFGGESGRGFGGKAGGGFIGKAGGEFGGTSKVDGGFGAANSGGDDWESEVTESKSQPQGFGVSNGGQSGGTVTSRGSASQRSQESWEGGGNTTISGLKITPLKQRFRGVSIKEEVAYVHYRLKLMETADVYVVYTDSPSEFWCQVVKNSTELQNLMADINEEYEKENLLEELQLKEPKPGMPCAAKFSDDNMWYRGEIKKHSTNGEEVHFVDYGNTETVCLSNIRKLKPKFLHLPTQGLKCALDKVSPSGGQWTDKAIEEFENLTADKKLFLKVLNTSADAPHMVILENQEENIDITQTLIVKGYCTLPTITAAKKIISSPYPGLNVPLGTTTDVYVSWIENPHRFWCRPVSEVNMLDKVVETLQEQYSSGIGANLTIQSAVPGMAVVSLFSEDGAWYRATVEAVAGDSVQVRFVDYGNTDTVKLESLRRITEDLLQIHSLAVTCKLTGIRPLQSAWTVDAKDIMKQLVEDKTVSCKVLDKEEDSLLVELMVEGTNMGKELIRAAVVRADKEPSSVIGSSMLKLDVMHTKQGMKRYPANSSLDIGSTYSGYVAFVESISSFWCQLVTGSDELDALMQKLESFHTSTNQSLDKPEVGSACVAKYSEDQAWYRGRVDKVDSEGMTVFFVDYGNKEVISPSDVCTIWDEFLTLPTQAIHCSLQLSNVKSSSEMSKRFEDLVMDQVLTIRSVKVNNDVYEIVLTLQDGSCVNDIFSSTVDKEVSTNIASKNEMISYPKVTYPTDQNIKVYLSYVESPSKFYVQLATQKDELNELLEKLKDAYSEEKQHLLQGMPGLACITKFSKNGEWYRAEVLELHDTTLKLRFVDYGNSEETSLDLVKILPSEFADIQPFAFLCCLHELDPIGEEWSRESITEFEALTLDKELTCKFNSLGQVQLQSEDGDIGEMLVNSGHAKWRTSSNVCALDETATSKSSDENLQLVREGEQALVGELLQEAESENSNEMDAVEELEEKTETEWTFLSEESQLKMVRLEEGQRQTVMVSHCESPSLFWIQLESNKPSIDSLLNSMYDAYSDQTLATLCVDMVKEGDLVVALYAEDESWYRARVVSVASEQEVEVFFMDYGNSEIVSKDSLRKFMAQFSVLPIQGLICSLSGVNPKGNSWSDETIDLFTELTQDKALLMEVLSVKGEVYQVELMNMGLSISQQLIDQGGAVEKLVPLCTKRVHQLFASDSSTPSKLQKENQFRYKELDLDAKSGTFEVLLSHLTNPVDFWCQKWDNQKGITELNTRIQDSYSSDSETITDIITYLGCVVLNTEDNTYYRGVVQKVNDQSVIVLCIDNGSEIQVPSENVKKLKPEFMDLPQQAFHCGLSDIMTNESLDGIWDVGACSRFRDLVCNMPLTAELARQSRCGKYLLKLYDGDVSIAQALVDGGYAKFRGALPVVDKGGYKQLRLEVDDEYEVTLVDNDEMDQLVFHAISQLDVIKDITERVAETVREMEKIETELNEGDLCLVRNRSSNTWYRGIVQVKADGQYEIYTLDYGSLMTVVAEQIMPLTNSLASVPAQALICSMEGITPEQNTSWTEESLDFFKDYCSEGQLFLYVTSYEDGIHEVVLSKEEAKGSVNALLVDLGFAAAIPGSDIDLEVQEEHGEESFIELSLCRANSLGSINEETTTDHEEITTDLESNKASKSKTDVSDDGILTKPAVLTPSKEDLDLDLKDEGAGSFSNKLEASTPCRGQKQHIATNGELNSEEVIDGSCSPLEQDYRGTVASTLQDTTDQDSDIVKTEGYEKCPDFGVTKELIDQGETKDLDQDLKKDLDQGVTKEDLDQGVTKEDLDQGVTKEDLDQFVTKEDLDQGVTKEDLDQGVTKDLDQGVTKEDLDQGVTKEDLDQSVTKDLDQGVTKEDLDQGVTKEDLDQGVTKEDLDQGVMKEDLDQDLTNDLDKGVTQVDKGVTQEYLDQDVTKDLDQGVTKEYLDQGVTKEYLDQDVANGHLEECVTKDHKQEFPDCKADTDKADQPNYSEEDRGKQTGDNVMQVELIVGESQDSIKELENGGQQQLDIVLTESVAAINDKIAEEGNTEEESKAESAKDIIDQSTINGTEDDGNRMGFVDVCPGIVMKKVSVLEDPRITNMEKENFENTPSTPSQNGANINGMQSTGTGMDREENSESWFDAKEG</sequence>
<dbReference type="InterPro" id="IPR002999">
    <property type="entry name" value="Tudor"/>
</dbReference>
<feature type="compositionally biased region" description="Basic and acidic residues" evidence="2">
    <location>
        <begin position="812"/>
        <end position="822"/>
    </location>
</feature>
<evidence type="ECO:0000259" key="3">
    <source>
        <dbReference type="PROSITE" id="PS50304"/>
    </source>
</evidence>
<dbReference type="InterPro" id="IPR035437">
    <property type="entry name" value="SNase_OB-fold_sf"/>
</dbReference>
<feature type="compositionally biased region" description="Basic and acidic residues" evidence="2">
    <location>
        <begin position="1198"/>
        <end position="1207"/>
    </location>
</feature>
<protein>
    <recommendedName>
        <fullName evidence="3">Tudor domain-containing protein</fullName>
    </recommendedName>
</protein>
<feature type="compositionally biased region" description="Basic and acidic residues" evidence="2">
    <location>
        <begin position="3306"/>
        <end position="3317"/>
    </location>
</feature>
<dbReference type="Pfam" id="PF00567">
    <property type="entry name" value="TUDOR"/>
    <property type="match status" value="12"/>
</dbReference>
<feature type="compositionally biased region" description="Gly residues" evidence="2">
    <location>
        <begin position="1208"/>
        <end position="1217"/>
    </location>
</feature>
<feature type="domain" description="Tudor" evidence="3">
    <location>
        <begin position="2056"/>
        <end position="2114"/>
    </location>
</feature>
<feature type="domain" description="Tudor" evidence="3">
    <location>
        <begin position="1649"/>
        <end position="1707"/>
    </location>
</feature>
<dbReference type="InterPro" id="IPR050621">
    <property type="entry name" value="Tudor_domain_containing"/>
</dbReference>
<dbReference type="FunFam" id="2.30.30.140:FF:000018">
    <property type="entry name" value="Serine/threonine-protein kinase 31"/>
    <property type="match status" value="6"/>
</dbReference>
<gene>
    <name evidence="4" type="ORF">ACJMK2_042282</name>
</gene>
<accession>A0ABD3WA27</accession>
<feature type="compositionally biased region" description="Basic and acidic residues" evidence="2">
    <location>
        <begin position="1179"/>
        <end position="1189"/>
    </location>
</feature>
<feature type="domain" description="Tudor" evidence="3">
    <location>
        <begin position="1445"/>
        <end position="1503"/>
    </location>
</feature>
<feature type="region of interest" description="Disordered" evidence="2">
    <location>
        <begin position="3355"/>
        <end position="3401"/>
    </location>
</feature>
<evidence type="ECO:0000313" key="4">
    <source>
        <dbReference type="EMBL" id="KAL3869617.1"/>
    </source>
</evidence>
<comment type="caution">
    <text evidence="4">The sequence shown here is derived from an EMBL/GenBank/DDBJ whole genome shotgun (WGS) entry which is preliminary data.</text>
</comment>
<dbReference type="Proteomes" id="UP001634394">
    <property type="component" value="Unassembled WGS sequence"/>
</dbReference>
<feature type="compositionally biased region" description="Basic and acidic residues" evidence="2">
    <location>
        <begin position="3226"/>
        <end position="3253"/>
    </location>
</feature>
<evidence type="ECO:0000256" key="2">
    <source>
        <dbReference type="SAM" id="MobiDB-lite"/>
    </source>
</evidence>